<feature type="compositionally biased region" description="Gly residues" evidence="8">
    <location>
        <begin position="276"/>
        <end position="288"/>
    </location>
</feature>
<feature type="region of interest" description="Disordered" evidence="8">
    <location>
        <begin position="71"/>
        <end position="133"/>
    </location>
</feature>
<evidence type="ECO:0000256" key="4">
    <source>
        <dbReference type="ARBA" id="ARBA00023015"/>
    </source>
</evidence>
<dbReference type="OrthoDB" id="3225452at2759"/>
<protein>
    <recommendedName>
        <fullName evidence="9">Paired domain-containing protein</fullName>
    </recommendedName>
</protein>
<evidence type="ECO:0000256" key="8">
    <source>
        <dbReference type="SAM" id="MobiDB-lite"/>
    </source>
</evidence>
<comment type="caution">
    <text evidence="10">The sequence shown here is derived from an EMBL/GenBank/DDBJ whole genome shotgun (WGS) entry which is preliminary data.</text>
</comment>
<dbReference type="InterPro" id="IPR001523">
    <property type="entry name" value="Paired_dom"/>
</dbReference>
<dbReference type="SMART" id="SM00351">
    <property type="entry name" value="PAX"/>
    <property type="match status" value="1"/>
</dbReference>
<evidence type="ECO:0000259" key="9">
    <source>
        <dbReference type="PROSITE" id="PS51057"/>
    </source>
</evidence>
<keyword evidence="6" id="KW-0804">Transcription</keyword>
<dbReference type="SUPFAM" id="SSF46689">
    <property type="entry name" value="Homeodomain-like"/>
    <property type="match status" value="1"/>
</dbReference>
<gene>
    <name evidence="10" type="ORF">DV515_00017840</name>
</gene>
<dbReference type="AlphaFoldDB" id="A0A3L8Q974"/>
<accession>A0A3L8Q974</accession>
<feature type="region of interest" description="Disordered" evidence="8">
    <location>
        <begin position="249"/>
        <end position="291"/>
    </location>
</feature>
<dbReference type="Gene3D" id="1.10.10.10">
    <property type="entry name" value="Winged helix-like DNA-binding domain superfamily/Winged helix DNA-binding domain"/>
    <property type="match status" value="2"/>
</dbReference>
<dbReference type="PROSITE" id="PS51057">
    <property type="entry name" value="PAIRED_2"/>
    <property type="match status" value="1"/>
</dbReference>
<evidence type="ECO:0000256" key="2">
    <source>
        <dbReference type="ARBA" id="ARBA00022473"/>
    </source>
</evidence>
<sequence>MCRATIPCSGTSASSQTPIHPRLRRALPADVPAPGVIQPRSLSPPCPSQIRPLLFQGVFFLPPGAGAPIPCLHPPPASRPPSLQTPAPPAQPLQTPSAPPVLASSPVPSWEAGRAGPAAPLPPSPALSRSPGSTGVNQLGGLFLNGRPLPACKRQRIIALAASGARSSDISRSLKFRPQVSNGCVSKILGRYYRTGAVGPKAAGGSKPRTATPAVVARIARLKLEQPGLFAWEIRRQLHAEGICASSAIPSVSPPGSPGAAGIPGARQGRGSHPTAGGGRVAGGGNGVPGRARTVGMVPREALGVPGRVRLPGKDSGKGRICREGFGAW</sequence>
<dbReference type="GO" id="GO:0000981">
    <property type="term" value="F:DNA-binding transcription factor activity, RNA polymerase II-specific"/>
    <property type="evidence" value="ECO:0007669"/>
    <property type="project" value="TreeGrafter"/>
</dbReference>
<dbReference type="Pfam" id="PF00292">
    <property type="entry name" value="PAX"/>
    <property type="match status" value="1"/>
</dbReference>
<dbReference type="InterPro" id="IPR009057">
    <property type="entry name" value="Homeodomain-like_sf"/>
</dbReference>
<dbReference type="InterPro" id="IPR036388">
    <property type="entry name" value="WH-like_DNA-bd_sf"/>
</dbReference>
<proteinExistence type="predicted"/>
<dbReference type="GO" id="GO:0000978">
    <property type="term" value="F:RNA polymerase II cis-regulatory region sequence-specific DNA binding"/>
    <property type="evidence" value="ECO:0007669"/>
    <property type="project" value="TreeGrafter"/>
</dbReference>
<keyword evidence="7" id="KW-0539">Nucleus</keyword>
<dbReference type="Proteomes" id="UP000276834">
    <property type="component" value="Unassembled WGS sequence"/>
</dbReference>
<evidence type="ECO:0000256" key="5">
    <source>
        <dbReference type="ARBA" id="ARBA00023125"/>
    </source>
</evidence>
<dbReference type="PANTHER" id="PTHR45636:SF48">
    <property type="entry name" value="PAIRED BOX PROTEIN PAX-6"/>
    <property type="match status" value="1"/>
</dbReference>
<keyword evidence="2" id="KW-0217">Developmental protein</keyword>
<keyword evidence="3" id="KW-0563">Paired box</keyword>
<name>A0A3L8Q974_CHLGU</name>
<feature type="compositionally biased region" description="Low complexity" evidence="8">
    <location>
        <begin position="92"/>
        <end position="118"/>
    </location>
</feature>
<evidence type="ECO:0000256" key="7">
    <source>
        <dbReference type="ARBA" id="ARBA00023242"/>
    </source>
</evidence>
<dbReference type="PRINTS" id="PR00027">
    <property type="entry name" value="PAIREDBOX"/>
</dbReference>
<evidence type="ECO:0000313" key="10">
    <source>
        <dbReference type="EMBL" id="RLV63860.1"/>
    </source>
</evidence>
<organism evidence="10 11">
    <name type="scientific">Chloebia gouldiae</name>
    <name type="common">Gouldian finch</name>
    <name type="synonym">Erythrura gouldiae</name>
    <dbReference type="NCBI Taxonomy" id="44316"/>
    <lineage>
        <taxon>Eukaryota</taxon>
        <taxon>Metazoa</taxon>
        <taxon>Chordata</taxon>
        <taxon>Craniata</taxon>
        <taxon>Vertebrata</taxon>
        <taxon>Euteleostomi</taxon>
        <taxon>Archelosauria</taxon>
        <taxon>Archosauria</taxon>
        <taxon>Dinosauria</taxon>
        <taxon>Saurischia</taxon>
        <taxon>Theropoda</taxon>
        <taxon>Coelurosauria</taxon>
        <taxon>Aves</taxon>
        <taxon>Neognathae</taxon>
        <taxon>Neoaves</taxon>
        <taxon>Telluraves</taxon>
        <taxon>Australaves</taxon>
        <taxon>Passeriformes</taxon>
        <taxon>Passeroidea</taxon>
        <taxon>Passeridae</taxon>
        <taxon>Chloebia</taxon>
    </lineage>
</organism>
<dbReference type="STRING" id="44316.ENSEGOP00005020915"/>
<dbReference type="PANTHER" id="PTHR45636">
    <property type="entry name" value="PAIRED BOX PROTEIN PAX-6-RELATED-RELATED"/>
    <property type="match status" value="1"/>
</dbReference>
<keyword evidence="11" id="KW-1185">Reference proteome</keyword>
<feature type="domain" description="Paired" evidence="9">
    <location>
        <begin position="132"/>
        <end position="262"/>
    </location>
</feature>
<comment type="subcellular location">
    <subcellularLocation>
        <location evidence="1">Nucleus</location>
    </subcellularLocation>
</comment>
<dbReference type="InterPro" id="IPR043565">
    <property type="entry name" value="PAX_fam"/>
</dbReference>
<keyword evidence="5" id="KW-0238">DNA-binding</keyword>
<dbReference type="GO" id="GO:0005634">
    <property type="term" value="C:nucleus"/>
    <property type="evidence" value="ECO:0007669"/>
    <property type="project" value="UniProtKB-SubCell"/>
</dbReference>
<evidence type="ECO:0000256" key="1">
    <source>
        <dbReference type="ARBA" id="ARBA00004123"/>
    </source>
</evidence>
<evidence type="ECO:0000256" key="6">
    <source>
        <dbReference type="ARBA" id="ARBA00023163"/>
    </source>
</evidence>
<reference evidence="10 11" key="1">
    <citation type="journal article" date="2018" name="Proc. R. Soc. B">
        <title>A non-coding region near Follistatin controls head colour polymorphism in the Gouldian finch.</title>
        <authorList>
            <person name="Toomey M.B."/>
            <person name="Marques C.I."/>
            <person name="Andrade P."/>
            <person name="Araujo P.M."/>
            <person name="Sabatino S."/>
            <person name="Gazda M.A."/>
            <person name="Afonso S."/>
            <person name="Lopes R.J."/>
            <person name="Corbo J.C."/>
            <person name="Carneiro M."/>
        </authorList>
    </citation>
    <scope>NUCLEOTIDE SEQUENCE [LARGE SCALE GENOMIC DNA]</scope>
    <source>
        <strain evidence="10">Red01</strain>
        <tissue evidence="10">Muscle</tissue>
    </source>
</reference>
<keyword evidence="4" id="KW-0805">Transcription regulation</keyword>
<evidence type="ECO:0000313" key="11">
    <source>
        <dbReference type="Proteomes" id="UP000276834"/>
    </source>
</evidence>
<dbReference type="EMBL" id="QUSF01001774">
    <property type="protein sequence ID" value="RLV63860.1"/>
    <property type="molecule type" value="Genomic_DNA"/>
</dbReference>
<evidence type="ECO:0000256" key="3">
    <source>
        <dbReference type="ARBA" id="ARBA00022724"/>
    </source>
</evidence>